<evidence type="ECO:0000259" key="10">
    <source>
        <dbReference type="Pfam" id="PF01467"/>
    </source>
</evidence>
<organism evidence="11 12">
    <name type="scientific">Suttonella ornithocola</name>
    <dbReference type="NCBI Taxonomy" id="279832"/>
    <lineage>
        <taxon>Bacteria</taxon>
        <taxon>Pseudomonadati</taxon>
        <taxon>Pseudomonadota</taxon>
        <taxon>Gammaproteobacteria</taxon>
        <taxon>Cardiobacteriales</taxon>
        <taxon>Cardiobacteriaceae</taxon>
        <taxon>Suttonella</taxon>
    </lineage>
</organism>
<dbReference type="GO" id="GO:0015937">
    <property type="term" value="P:coenzyme A biosynthetic process"/>
    <property type="evidence" value="ECO:0007669"/>
    <property type="project" value="UniProtKB-UniRule"/>
</dbReference>
<comment type="subunit">
    <text evidence="9">Homohexamer.</text>
</comment>
<feature type="binding site" evidence="9">
    <location>
        <position position="13"/>
    </location>
    <ligand>
        <name>substrate</name>
    </ligand>
</feature>
<evidence type="ECO:0000256" key="4">
    <source>
        <dbReference type="ARBA" id="ARBA00022741"/>
    </source>
</evidence>
<sequence length="166" mass="18647">MTKNSHIALYPGTFDPITIGHQDIIERSSKLCDKLYIAVAVGHHKTPLFSFEERVKLVQAVLPSLNLSCEVEVIAYDGLLIDLCHQYQAKMIIRGLRAVSDFEYEFQLAAMNRHLSSEIETIFLTPSENLSFISSTMVREVAKLGGKVDGLVHLKVKESLCEKNCH</sequence>
<dbReference type="Pfam" id="PF01467">
    <property type="entry name" value="CTP_transf_like"/>
    <property type="match status" value="1"/>
</dbReference>
<dbReference type="Gene3D" id="3.40.50.620">
    <property type="entry name" value="HUPs"/>
    <property type="match status" value="1"/>
</dbReference>
<keyword evidence="5 9" id="KW-0067">ATP-binding</keyword>
<evidence type="ECO:0000256" key="2">
    <source>
        <dbReference type="ARBA" id="ARBA00022679"/>
    </source>
</evidence>
<dbReference type="PRINTS" id="PR01020">
    <property type="entry name" value="LPSBIOSNTHSS"/>
</dbReference>
<dbReference type="InterPro" id="IPR001980">
    <property type="entry name" value="PPAT"/>
</dbReference>
<evidence type="ECO:0000256" key="7">
    <source>
        <dbReference type="ARBA" id="ARBA00022993"/>
    </source>
</evidence>
<feature type="binding site" evidence="9">
    <location>
        <begin position="130"/>
        <end position="136"/>
    </location>
    <ligand>
        <name>ATP</name>
        <dbReference type="ChEBI" id="CHEBI:30616"/>
    </ligand>
</feature>
<evidence type="ECO:0000256" key="8">
    <source>
        <dbReference type="ARBA" id="ARBA00029346"/>
    </source>
</evidence>
<accession>A0A380MSF2</accession>
<comment type="similarity">
    <text evidence="9">Belongs to the bacterial CoaD family.</text>
</comment>
<dbReference type="PANTHER" id="PTHR21342">
    <property type="entry name" value="PHOSPHOPANTETHEINE ADENYLYLTRANSFERASE"/>
    <property type="match status" value="1"/>
</dbReference>
<dbReference type="HAMAP" id="MF_00151">
    <property type="entry name" value="PPAT_bact"/>
    <property type="match status" value="1"/>
</dbReference>
<comment type="function">
    <text evidence="9">Reversibly transfers an adenylyl group from ATP to 4'-phosphopantetheine, yielding dephospho-CoA (dPCoA) and pyrophosphate.</text>
</comment>
<evidence type="ECO:0000256" key="3">
    <source>
        <dbReference type="ARBA" id="ARBA00022695"/>
    </source>
</evidence>
<dbReference type="Proteomes" id="UP000254601">
    <property type="component" value="Unassembled WGS sequence"/>
</dbReference>
<comment type="pathway">
    <text evidence="9">Cofactor biosynthesis; coenzyme A biosynthesis; CoA from (R)-pantothenate: step 4/5.</text>
</comment>
<keyword evidence="1 9" id="KW-0963">Cytoplasm</keyword>
<proteinExistence type="inferred from homology"/>
<dbReference type="AlphaFoldDB" id="A0A380MSF2"/>
<feature type="binding site" evidence="9">
    <location>
        <position position="105"/>
    </location>
    <ligand>
        <name>ATP</name>
        <dbReference type="ChEBI" id="CHEBI:30616"/>
    </ligand>
</feature>
<name>A0A380MSF2_9GAMM</name>
<feature type="binding site" evidence="9">
    <location>
        <position position="45"/>
    </location>
    <ligand>
        <name>substrate</name>
    </ligand>
</feature>
<dbReference type="OrthoDB" id="9806661at2"/>
<evidence type="ECO:0000256" key="6">
    <source>
        <dbReference type="ARBA" id="ARBA00022842"/>
    </source>
</evidence>
<dbReference type="GO" id="GO:0005524">
    <property type="term" value="F:ATP binding"/>
    <property type="evidence" value="ECO:0007669"/>
    <property type="project" value="UniProtKB-KW"/>
</dbReference>
<dbReference type="NCBIfam" id="TIGR01510">
    <property type="entry name" value="coaD_prev_kdtB"/>
    <property type="match status" value="1"/>
</dbReference>
<feature type="binding site" evidence="9">
    <location>
        <position position="80"/>
    </location>
    <ligand>
        <name>substrate</name>
    </ligand>
</feature>
<comment type="subcellular location">
    <subcellularLocation>
        <location evidence="9">Cytoplasm</location>
    </subcellularLocation>
</comment>
<feature type="domain" description="Cytidyltransferase-like" evidence="10">
    <location>
        <begin position="9"/>
        <end position="140"/>
    </location>
</feature>
<dbReference type="RefSeq" id="WP_072576456.1">
    <property type="nucleotide sequence ID" value="NZ_LWHB01000074.1"/>
</dbReference>
<dbReference type="SUPFAM" id="SSF52374">
    <property type="entry name" value="Nucleotidylyl transferase"/>
    <property type="match status" value="1"/>
</dbReference>
<feature type="binding site" evidence="9">
    <location>
        <begin position="95"/>
        <end position="97"/>
    </location>
    <ligand>
        <name>ATP</name>
        <dbReference type="ChEBI" id="CHEBI:30616"/>
    </ligand>
</feature>
<dbReference type="GO" id="GO:0004595">
    <property type="term" value="F:pantetheine-phosphate adenylyltransferase activity"/>
    <property type="evidence" value="ECO:0007669"/>
    <property type="project" value="UniProtKB-UniRule"/>
</dbReference>
<evidence type="ECO:0000256" key="5">
    <source>
        <dbReference type="ARBA" id="ARBA00022840"/>
    </source>
</evidence>
<protein>
    <recommendedName>
        <fullName evidence="9">Phosphopantetheine adenylyltransferase</fullName>
        <ecNumber evidence="9">2.7.7.3</ecNumber>
    </recommendedName>
    <alternativeName>
        <fullName evidence="9">Dephospho-CoA pyrophosphorylase</fullName>
    </alternativeName>
    <alternativeName>
        <fullName evidence="9">Pantetheine-phosphate adenylyltransferase</fullName>
        <shortName evidence="9">PPAT</shortName>
    </alternativeName>
</protein>
<dbReference type="GO" id="GO:0005737">
    <property type="term" value="C:cytoplasm"/>
    <property type="evidence" value="ECO:0007669"/>
    <property type="project" value="UniProtKB-SubCell"/>
</dbReference>
<keyword evidence="4 9" id="KW-0547">Nucleotide-binding</keyword>
<keyword evidence="12" id="KW-1185">Reference proteome</keyword>
<evidence type="ECO:0000313" key="11">
    <source>
        <dbReference type="EMBL" id="SUO94833.1"/>
    </source>
</evidence>
<dbReference type="EC" id="2.7.7.3" evidence="9"/>
<reference evidence="11 12" key="1">
    <citation type="submission" date="2018-06" db="EMBL/GenBank/DDBJ databases">
        <authorList>
            <consortium name="Pathogen Informatics"/>
            <person name="Doyle S."/>
        </authorList>
    </citation>
    <scope>NUCLEOTIDE SEQUENCE [LARGE SCALE GENOMIC DNA]</scope>
    <source>
        <strain evidence="11 12">NCTC13337</strain>
    </source>
</reference>
<keyword evidence="2 9" id="KW-0808">Transferase</keyword>
<feature type="site" description="Transition state stabilizer" evidence="9">
    <location>
        <position position="21"/>
    </location>
</feature>
<dbReference type="InterPro" id="IPR004821">
    <property type="entry name" value="Cyt_trans-like"/>
</dbReference>
<dbReference type="UniPathway" id="UPA00241">
    <property type="reaction ID" value="UER00355"/>
</dbReference>
<dbReference type="PANTHER" id="PTHR21342:SF1">
    <property type="entry name" value="PHOSPHOPANTETHEINE ADENYLYLTRANSFERASE"/>
    <property type="match status" value="1"/>
</dbReference>
<evidence type="ECO:0000256" key="1">
    <source>
        <dbReference type="ARBA" id="ARBA00022490"/>
    </source>
</evidence>
<dbReference type="InterPro" id="IPR014729">
    <property type="entry name" value="Rossmann-like_a/b/a_fold"/>
</dbReference>
<feature type="binding site" evidence="9">
    <location>
        <position position="21"/>
    </location>
    <ligand>
        <name>ATP</name>
        <dbReference type="ChEBI" id="CHEBI:30616"/>
    </ligand>
</feature>
<keyword evidence="3 9" id="KW-0548">Nucleotidyltransferase</keyword>
<dbReference type="EMBL" id="UHIC01000001">
    <property type="protein sequence ID" value="SUO94833.1"/>
    <property type="molecule type" value="Genomic_DNA"/>
</dbReference>
<gene>
    <name evidence="9 11" type="primary">coaD</name>
    <name evidence="11" type="ORF">NCTC13337_00954</name>
</gene>
<dbReference type="NCBIfam" id="TIGR00125">
    <property type="entry name" value="cyt_tran_rel"/>
    <property type="match status" value="1"/>
</dbReference>
<comment type="cofactor">
    <cofactor evidence="9">
        <name>Mg(2+)</name>
        <dbReference type="ChEBI" id="CHEBI:18420"/>
    </cofactor>
</comment>
<comment type="catalytic activity">
    <reaction evidence="8 9">
        <text>(R)-4'-phosphopantetheine + ATP + H(+) = 3'-dephospho-CoA + diphosphate</text>
        <dbReference type="Rhea" id="RHEA:19801"/>
        <dbReference type="ChEBI" id="CHEBI:15378"/>
        <dbReference type="ChEBI" id="CHEBI:30616"/>
        <dbReference type="ChEBI" id="CHEBI:33019"/>
        <dbReference type="ChEBI" id="CHEBI:57328"/>
        <dbReference type="ChEBI" id="CHEBI:61723"/>
        <dbReference type="EC" id="2.7.7.3"/>
    </reaction>
</comment>
<keyword evidence="7 9" id="KW-0173">Coenzyme A biosynthesis</keyword>
<keyword evidence="6 9" id="KW-0460">Magnesium</keyword>
<feature type="binding site" evidence="9">
    <location>
        <begin position="13"/>
        <end position="14"/>
    </location>
    <ligand>
        <name>ATP</name>
        <dbReference type="ChEBI" id="CHEBI:30616"/>
    </ligand>
</feature>
<dbReference type="CDD" id="cd02163">
    <property type="entry name" value="PPAT"/>
    <property type="match status" value="1"/>
</dbReference>
<evidence type="ECO:0000313" key="12">
    <source>
        <dbReference type="Proteomes" id="UP000254601"/>
    </source>
</evidence>
<evidence type="ECO:0000256" key="9">
    <source>
        <dbReference type="HAMAP-Rule" id="MF_00151"/>
    </source>
</evidence>
<feature type="binding site" evidence="9">
    <location>
        <position position="94"/>
    </location>
    <ligand>
        <name>substrate</name>
    </ligand>
</feature>